<dbReference type="PANTHER" id="PTHR11215:SF1">
    <property type="entry name" value="MYG1 EXONUCLEASE"/>
    <property type="match status" value="1"/>
</dbReference>
<dbReference type="EMBL" id="MHRQ01000020">
    <property type="protein sequence ID" value="OHA26534.1"/>
    <property type="molecule type" value="Genomic_DNA"/>
</dbReference>
<comment type="similarity">
    <text evidence="1">Belongs to the MYG1 family.</text>
</comment>
<proteinExistence type="inferred from homology"/>
<comment type="caution">
    <text evidence="2">The sequence shown here is derived from an EMBL/GenBank/DDBJ whole genome shotgun (WGS) entry which is preliminary data.</text>
</comment>
<accession>A0A1G2MS21</accession>
<sequence length="296" mass="33207">MEKRITIITHSGSFHPDDVFAVASLLLLHEGKSVMPEVVRTRDPHILQTGDFVLDVGGVYDASTNRFDHHQIDGAGVRPNRIPYASFGLVWKKYGAEIAGSPEVAGELERRLVIQIDALDNGVEAVAPLIEGVRPYLVNHVIFSYIPTWKSSEPLDEAFLVAVGFAKELLKREIRSAADKIEGERFVEEAYQNAVDKRLIMLDREYFWAEQLARHPEPLLVIYPQRENYHIKAVRDSLVSFKTRVSFPESWAGKRDVELAKVTGVPDAFFCHNKRFMVVAGSKEGALALAQKALKA</sequence>
<reference evidence="2 3" key="1">
    <citation type="journal article" date="2016" name="Nat. Commun.">
        <title>Thousands of microbial genomes shed light on interconnected biogeochemical processes in an aquifer system.</title>
        <authorList>
            <person name="Anantharaman K."/>
            <person name="Brown C.T."/>
            <person name="Hug L.A."/>
            <person name="Sharon I."/>
            <person name="Castelle C.J."/>
            <person name="Probst A.J."/>
            <person name="Thomas B.C."/>
            <person name="Singh A."/>
            <person name="Wilkins M.J."/>
            <person name="Karaoz U."/>
            <person name="Brodie E.L."/>
            <person name="Williams K.H."/>
            <person name="Hubbard S.S."/>
            <person name="Banfield J.F."/>
        </authorList>
    </citation>
    <scope>NUCLEOTIDE SEQUENCE [LARGE SCALE GENOMIC DNA]</scope>
</reference>
<protein>
    <recommendedName>
        <fullName evidence="4">Metal-dependent hydrolase</fullName>
    </recommendedName>
</protein>
<dbReference type="STRING" id="1802312.A3C06_03075"/>
<dbReference type="Proteomes" id="UP000177565">
    <property type="component" value="Unassembled WGS sequence"/>
</dbReference>
<organism evidence="2 3">
    <name type="scientific">Candidatus Taylorbacteria bacterium RIFCSPHIGHO2_02_FULL_46_13</name>
    <dbReference type="NCBI Taxonomy" id="1802312"/>
    <lineage>
        <taxon>Bacteria</taxon>
        <taxon>Candidatus Tayloriibacteriota</taxon>
    </lineage>
</organism>
<gene>
    <name evidence="2" type="ORF">A3C06_03075</name>
</gene>
<dbReference type="PANTHER" id="PTHR11215">
    <property type="entry name" value="METAL DEPENDENT HYDROLASE - RELATED"/>
    <property type="match status" value="1"/>
</dbReference>
<evidence type="ECO:0000313" key="3">
    <source>
        <dbReference type="Proteomes" id="UP000177565"/>
    </source>
</evidence>
<dbReference type="GO" id="GO:0005737">
    <property type="term" value="C:cytoplasm"/>
    <property type="evidence" value="ECO:0007669"/>
    <property type="project" value="TreeGrafter"/>
</dbReference>
<dbReference type="AlphaFoldDB" id="A0A1G2MS21"/>
<evidence type="ECO:0000256" key="1">
    <source>
        <dbReference type="ARBA" id="ARBA00010105"/>
    </source>
</evidence>
<dbReference type="InterPro" id="IPR003226">
    <property type="entry name" value="MYG1_exonuclease"/>
</dbReference>
<evidence type="ECO:0008006" key="4">
    <source>
        <dbReference type="Google" id="ProtNLM"/>
    </source>
</evidence>
<evidence type="ECO:0000313" key="2">
    <source>
        <dbReference type="EMBL" id="OHA26534.1"/>
    </source>
</evidence>
<dbReference type="Pfam" id="PF03690">
    <property type="entry name" value="MYG1_exonuc"/>
    <property type="match status" value="1"/>
</dbReference>
<name>A0A1G2MS21_9BACT</name>